<dbReference type="InterPro" id="IPR003660">
    <property type="entry name" value="HAMP_dom"/>
</dbReference>
<dbReference type="InterPro" id="IPR003661">
    <property type="entry name" value="HisK_dim/P_dom"/>
</dbReference>
<evidence type="ECO:0000256" key="5">
    <source>
        <dbReference type="ARBA" id="ARBA00022679"/>
    </source>
</evidence>
<dbReference type="EMBL" id="WJQS01000005">
    <property type="protein sequence ID" value="MRI85560.1"/>
    <property type="molecule type" value="Genomic_DNA"/>
</dbReference>
<dbReference type="PROSITE" id="PS50885">
    <property type="entry name" value="HAMP"/>
    <property type="match status" value="1"/>
</dbReference>
<protein>
    <recommendedName>
        <fullName evidence="3">histidine kinase</fullName>
        <ecNumber evidence="3">2.7.13.3</ecNumber>
    </recommendedName>
</protein>
<accession>A0A6I2GCQ5</accession>
<dbReference type="InterPro" id="IPR004358">
    <property type="entry name" value="Sig_transdc_His_kin-like_C"/>
</dbReference>
<dbReference type="CDD" id="cd06225">
    <property type="entry name" value="HAMP"/>
    <property type="match status" value="1"/>
</dbReference>
<reference evidence="15 16" key="1">
    <citation type="submission" date="2019-11" db="EMBL/GenBank/DDBJ databases">
        <title>Characterisation of Fundicoccus ignavus gen. nov. sp. nov., a novel genus of the family Aerococcaceae isolated from bulk tank milk.</title>
        <authorList>
            <person name="Siebert A."/>
            <person name="Huptas C."/>
            <person name="Wenning M."/>
            <person name="Scherer S."/>
            <person name="Doll E.V."/>
        </authorList>
    </citation>
    <scope>NUCLEOTIDE SEQUENCE [LARGE SCALE GENOMIC DNA]</scope>
    <source>
        <strain evidence="13 16">DSM 109653</strain>
        <strain evidence="14 15">WS4759</strain>
    </source>
</reference>
<dbReference type="InterPro" id="IPR050351">
    <property type="entry name" value="BphY/WalK/GraS-like"/>
</dbReference>
<dbReference type="GO" id="GO:0007234">
    <property type="term" value="P:osmosensory signaling via phosphorelay pathway"/>
    <property type="evidence" value="ECO:0007669"/>
    <property type="project" value="TreeGrafter"/>
</dbReference>
<keyword evidence="15" id="KW-1185">Reference proteome</keyword>
<dbReference type="Gene3D" id="3.30.565.10">
    <property type="entry name" value="Histidine kinase-like ATPase, C-terminal domain"/>
    <property type="match status" value="1"/>
</dbReference>
<evidence type="ECO:0000313" key="13">
    <source>
        <dbReference type="EMBL" id="MRI82194.1"/>
    </source>
</evidence>
<evidence type="ECO:0000259" key="11">
    <source>
        <dbReference type="PROSITE" id="PS50109"/>
    </source>
</evidence>
<dbReference type="FunFam" id="3.30.565.10:FF:000006">
    <property type="entry name" value="Sensor histidine kinase WalK"/>
    <property type="match status" value="1"/>
</dbReference>
<dbReference type="SUPFAM" id="SSF158472">
    <property type="entry name" value="HAMP domain-like"/>
    <property type="match status" value="1"/>
</dbReference>
<evidence type="ECO:0000256" key="6">
    <source>
        <dbReference type="ARBA" id="ARBA00022741"/>
    </source>
</evidence>
<dbReference type="GO" id="GO:0030295">
    <property type="term" value="F:protein kinase activator activity"/>
    <property type="evidence" value="ECO:0007669"/>
    <property type="project" value="TreeGrafter"/>
</dbReference>
<dbReference type="InterPro" id="IPR036097">
    <property type="entry name" value="HisK_dim/P_sf"/>
</dbReference>
<feature type="domain" description="Histidine kinase" evidence="11">
    <location>
        <begin position="134"/>
        <end position="348"/>
    </location>
</feature>
<dbReference type="Gene3D" id="6.10.340.10">
    <property type="match status" value="1"/>
</dbReference>
<organism evidence="14 15">
    <name type="scientific">Fundicoccus ignavus</name>
    <dbReference type="NCBI Taxonomy" id="2664442"/>
    <lineage>
        <taxon>Bacteria</taxon>
        <taxon>Bacillati</taxon>
        <taxon>Bacillota</taxon>
        <taxon>Bacilli</taxon>
        <taxon>Lactobacillales</taxon>
        <taxon>Aerococcaceae</taxon>
        <taxon>Fundicoccus</taxon>
    </lineage>
</organism>
<evidence type="ECO:0000256" key="9">
    <source>
        <dbReference type="ARBA" id="ARBA00023012"/>
    </source>
</evidence>
<dbReference type="Proteomes" id="UP000430975">
    <property type="component" value="Unassembled WGS sequence"/>
</dbReference>
<name>A0A6I2GCQ5_9LACT</name>
<keyword evidence="8" id="KW-0067">ATP-binding</keyword>
<evidence type="ECO:0000313" key="16">
    <source>
        <dbReference type="Proteomes" id="UP000469870"/>
    </source>
</evidence>
<evidence type="ECO:0000256" key="3">
    <source>
        <dbReference type="ARBA" id="ARBA00012438"/>
    </source>
</evidence>
<dbReference type="Pfam" id="PF02518">
    <property type="entry name" value="HATPase_c"/>
    <property type="match status" value="1"/>
</dbReference>
<evidence type="ECO:0000256" key="7">
    <source>
        <dbReference type="ARBA" id="ARBA00022777"/>
    </source>
</evidence>
<dbReference type="PROSITE" id="PS50109">
    <property type="entry name" value="HIS_KIN"/>
    <property type="match status" value="1"/>
</dbReference>
<dbReference type="Pfam" id="PF00672">
    <property type="entry name" value="HAMP"/>
    <property type="match status" value="1"/>
</dbReference>
<feature type="transmembrane region" description="Helical" evidence="10">
    <location>
        <begin position="12"/>
        <end position="35"/>
    </location>
</feature>
<dbReference type="RefSeq" id="WP_153862331.1">
    <property type="nucleotide sequence ID" value="NZ_WJQR01000008.1"/>
</dbReference>
<dbReference type="AlphaFoldDB" id="A0A6I2GCQ5"/>
<evidence type="ECO:0000259" key="12">
    <source>
        <dbReference type="PROSITE" id="PS50885"/>
    </source>
</evidence>
<keyword evidence="10" id="KW-1133">Transmembrane helix</keyword>
<comment type="catalytic activity">
    <reaction evidence="1">
        <text>ATP + protein L-histidine = ADP + protein N-phospho-L-histidine.</text>
        <dbReference type="EC" id="2.7.13.3"/>
    </reaction>
</comment>
<keyword evidence="4" id="KW-0597">Phosphoprotein</keyword>
<dbReference type="EMBL" id="WJQR01000008">
    <property type="protein sequence ID" value="MRI82194.1"/>
    <property type="molecule type" value="Genomic_DNA"/>
</dbReference>
<dbReference type="InterPro" id="IPR036890">
    <property type="entry name" value="HATPase_C_sf"/>
</dbReference>
<dbReference type="InterPro" id="IPR005467">
    <property type="entry name" value="His_kinase_dom"/>
</dbReference>
<dbReference type="Pfam" id="PF00512">
    <property type="entry name" value="HisKA"/>
    <property type="match status" value="1"/>
</dbReference>
<keyword evidence="10" id="KW-0472">Membrane</keyword>
<dbReference type="PRINTS" id="PR00344">
    <property type="entry name" value="BCTRLSENSOR"/>
</dbReference>
<comment type="caution">
    <text evidence="14">The sequence shown here is derived from an EMBL/GenBank/DDBJ whole genome shotgun (WGS) entry which is preliminary data.</text>
</comment>
<comment type="subcellular location">
    <subcellularLocation>
        <location evidence="2">Membrane</location>
    </subcellularLocation>
</comment>
<dbReference type="SMART" id="SM00304">
    <property type="entry name" value="HAMP"/>
    <property type="match status" value="1"/>
</dbReference>
<proteinExistence type="predicted"/>
<sequence>MMKKFIYGKLRFHFAIITCIATFVSLTVFSTVLYALNSYFNWDIMFSGRFYVWVFLIILSGMISAFITTYVGLQIIEPIEVLRENMTKVSAGDFTVELDPEQKVEEVSQLYRDFNLMVHELGGIDALQNNFVSTVSHEFKTPLATIQGYAQLLQDPEIDDDTQQDLSKRLIVATQQLTQLTDNILKLTKIEHQGISLERKIIRIDEQIRQALLFLQAKWEKYNISFNIILKRTQFEGNEELMQQVWVNLLDNAIKYNHQDGEITITQHELEDGRIGFDISDTGIGMTPETVNKIFDKFYQADSSRLNSGNGLGLSLVKQILKLHQAEIKYKSSLGQGTTVTVILPKHTKAND</sequence>
<dbReference type="PANTHER" id="PTHR42878">
    <property type="entry name" value="TWO-COMPONENT HISTIDINE KINASE"/>
    <property type="match status" value="1"/>
</dbReference>
<keyword evidence="9" id="KW-0902">Two-component regulatory system</keyword>
<dbReference type="InterPro" id="IPR003594">
    <property type="entry name" value="HATPase_dom"/>
</dbReference>
<dbReference type="GO" id="GO:0000156">
    <property type="term" value="F:phosphorelay response regulator activity"/>
    <property type="evidence" value="ECO:0007669"/>
    <property type="project" value="TreeGrafter"/>
</dbReference>
<evidence type="ECO:0000256" key="4">
    <source>
        <dbReference type="ARBA" id="ARBA00022553"/>
    </source>
</evidence>
<feature type="domain" description="HAMP" evidence="12">
    <location>
        <begin position="73"/>
        <end position="126"/>
    </location>
</feature>
<evidence type="ECO:0000313" key="14">
    <source>
        <dbReference type="EMBL" id="MRI85560.1"/>
    </source>
</evidence>
<evidence type="ECO:0000256" key="1">
    <source>
        <dbReference type="ARBA" id="ARBA00000085"/>
    </source>
</evidence>
<keyword evidence="7" id="KW-0418">Kinase</keyword>
<dbReference type="SMART" id="SM00387">
    <property type="entry name" value="HATPase_c"/>
    <property type="match status" value="1"/>
</dbReference>
<gene>
    <name evidence="14" type="ORF">GIY09_06665</name>
    <name evidence="13" type="ORF">GIY11_09265</name>
</gene>
<dbReference type="SUPFAM" id="SSF55874">
    <property type="entry name" value="ATPase domain of HSP90 chaperone/DNA topoisomerase II/histidine kinase"/>
    <property type="match status" value="1"/>
</dbReference>
<dbReference type="SMART" id="SM00388">
    <property type="entry name" value="HisKA"/>
    <property type="match status" value="1"/>
</dbReference>
<keyword evidence="6" id="KW-0547">Nucleotide-binding</keyword>
<keyword evidence="5" id="KW-0808">Transferase</keyword>
<evidence type="ECO:0000256" key="8">
    <source>
        <dbReference type="ARBA" id="ARBA00022840"/>
    </source>
</evidence>
<evidence type="ECO:0000256" key="2">
    <source>
        <dbReference type="ARBA" id="ARBA00004370"/>
    </source>
</evidence>
<dbReference type="SUPFAM" id="SSF47384">
    <property type="entry name" value="Homodimeric domain of signal transducing histidine kinase"/>
    <property type="match status" value="1"/>
</dbReference>
<dbReference type="GO" id="GO:0005524">
    <property type="term" value="F:ATP binding"/>
    <property type="evidence" value="ECO:0007669"/>
    <property type="project" value="UniProtKB-KW"/>
</dbReference>
<dbReference type="CDD" id="cd00082">
    <property type="entry name" value="HisKA"/>
    <property type="match status" value="1"/>
</dbReference>
<dbReference type="Proteomes" id="UP000469870">
    <property type="component" value="Unassembled WGS sequence"/>
</dbReference>
<dbReference type="PANTHER" id="PTHR42878:SF7">
    <property type="entry name" value="SENSOR HISTIDINE KINASE GLRK"/>
    <property type="match status" value="1"/>
</dbReference>
<keyword evidence="10" id="KW-0812">Transmembrane</keyword>
<dbReference type="Gene3D" id="1.10.287.130">
    <property type="match status" value="1"/>
</dbReference>
<dbReference type="GO" id="GO:0016020">
    <property type="term" value="C:membrane"/>
    <property type="evidence" value="ECO:0007669"/>
    <property type="project" value="UniProtKB-SubCell"/>
</dbReference>
<dbReference type="EC" id="2.7.13.3" evidence="3"/>
<dbReference type="GO" id="GO:0000155">
    <property type="term" value="F:phosphorelay sensor kinase activity"/>
    <property type="evidence" value="ECO:0007669"/>
    <property type="project" value="InterPro"/>
</dbReference>
<evidence type="ECO:0000313" key="15">
    <source>
        <dbReference type="Proteomes" id="UP000430975"/>
    </source>
</evidence>
<feature type="transmembrane region" description="Helical" evidence="10">
    <location>
        <begin position="50"/>
        <end position="73"/>
    </location>
</feature>
<evidence type="ECO:0000256" key="10">
    <source>
        <dbReference type="SAM" id="Phobius"/>
    </source>
</evidence>